<keyword evidence="4" id="KW-1185">Reference proteome</keyword>
<feature type="chain" id="PRO_5036116433" evidence="1">
    <location>
        <begin position="24"/>
        <end position="342"/>
    </location>
</feature>
<evidence type="ECO:0000313" key="2">
    <source>
        <dbReference type="EMBL" id="KAF0691008.1"/>
    </source>
</evidence>
<evidence type="ECO:0000256" key="1">
    <source>
        <dbReference type="SAM" id="SignalP"/>
    </source>
</evidence>
<evidence type="ECO:0000313" key="3">
    <source>
        <dbReference type="EMBL" id="VFT94440.1"/>
    </source>
</evidence>
<dbReference type="AlphaFoldDB" id="A0A485LA38"/>
<proteinExistence type="predicted"/>
<dbReference type="Proteomes" id="UP000332933">
    <property type="component" value="Unassembled WGS sequence"/>
</dbReference>
<feature type="signal peptide" evidence="1">
    <location>
        <begin position="1"/>
        <end position="23"/>
    </location>
</feature>
<dbReference type="OrthoDB" id="68072at2759"/>
<organism evidence="3 4">
    <name type="scientific">Aphanomyces stellatus</name>
    <dbReference type="NCBI Taxonomy" id="120398"/>
    <lineage>
        <taxon>Eukaryota</taxon>
        <taxon>Sar</taxon>
        <taxon>Stramenopiles</taxon>
        <taxon>Oomycota</taxon>
        <taxon>Saprolegniomycetes</taxon>
        <taxon>Saprolegniales</taxon>
        <taxon>Verrucalvaceae</taxon>
        <taxon>Aphanomyces</taxon>
    </lineage>
</organism>
<reference evidence="2" key="2">
    <citation type="submission" date="2019-06" db="EMBL/GenBank/DDBJ databases">
        <title>Genomics analysis of Aphanomyces spp. identifies a new class of oomycete effector associated with host adaptation.</title>
        <authorList>
            <person name="Gaulin E."/>
        </authorList>
    </citation>
    <scope>NUCLEOTIDE SEQUENCE</scope>
    <source>
        <strain evidence="2">CBS 578.67</strain>
    </source>
</reference>
<reference evidence="3 4" key="1">
    <citation type="submission" date="2019-03" db="EMBL/GenBank/DDBJ databases">
        <authorList>
            <person name="Gaulin E."/>
            <person name="Dumas B."/>
        </authorList>
    </citation>
    <scope>NUCLEOTIDE SEQUENCE [LARGE SCALE GENOMIC DNA]</scope>
    <source>
        <strain evidence="3">CBS 568.67</strain>
    </source>
</reference>
<keyword evidence="1" id="KW-0732">Signal</keyword>
<evidence type="ECO:0000313" key="4">
    <source>
        <dbReference type="Proteomes" id="UP000332933"/>
    </source>
</evidence>
<name>A0A485LA38_9STRA</name>
<accession>A0A485LA38</accession>
<protein>
    <submittedName>
        <fullName evidence="3">Aste57867_17690 protein</fullName>
    </submittedName>
</protein>
<gene>
    <name evidence="3" type="primary">Aste57867_17690</name>
    <name evidence="2" type="ORF">As57867_017629</name>
    <name evidence="3" type="ORF">ASTE57867_17690</name>
</gene>
<dbReference type="EMBL" id="VJMH01006230">
    <property type="protein sequence ID" value="KAF0691008.1"/>
    <property type="molecule type" value="Genomic_DNA"/>
</dbReference>
<dbReference type="EMBL" id="CAADRA010006251">
    <property type="protein sequence ID" value="VFT94440.1"/>
    <property type="molecule type" value="Genomic_DNA"/>
</dbReference>
<sequence>MGPLLLLTYAVLSITLIADASNASPLNVALELSDVRFDSQADAFRVQLTLSDGDDLPLRIWLESKRSKAQWAVLVTDIQSHAPEGANYVLPTAVVVSAMQQGFSVLATDGNVDSNGCDIKLVTAKNNHLRLVVELKAFSMLSARYEFDLLPLSIEKIDVLGAKIRDLEDDLPAAVKQMQMKIRQVETELAARVPVSLALTTTADTSVGYFLGLSKRIPILPQDNYFKLASDTKIVLKRPGQYLIQARGTISHHYSHNNPHFRLYVDDVYVWTSAPIVSDTQVWVIQLTHTIVASKNTEVKIGYATGSGPLPAGANVTIVLQQELTEPNESTRQTCASNQDCT</sequence>